<accession>A0ABY5BS34</accession>
<evidence type="ECO:0000313" key="2">
    <source>
        <dbReference type="Proteomes" id="UP001056707"/>
    </source>
</evidence>
<gene>
    <name evidence="1" type="ORF">M3M35_03530</name>
</gene>
<dbReference type="EMBL" id="CP097116">
    <property type="protein sequence ID" value="USS85716.1"/>
    <property type="molecule type" value="Genomic_DNA"/>
</dbReference>
<organism evidence="1 2">
    <name type="scientific">Fructilactobacillus myrtifloralis</name>
    <dbReference type="NCBI Taxonomy" id="2940301"/>
    <lineage>
        <taxon>Bacteria</taxon>
        <taxon>Bacillati</taxon>
        <taxon>Bacillota</taxon>
        <taxon>Bacilli</taxon>
        <taxon>Lactobacillales</taxon>
        <taxon>Lactobacillaceae</taxon>
        <taxon>Fructilactobacillus</taxon>
    </lineage>
</organism>
<dbReference type="Proteomes" id="UP001056707">
    <property type="component" value="Chromosome"/>
</dbReference>
<evidence type="ECO:0000313" key="1">
    <source>
        <dbReference type="EMBL" id="USS85716.1"/>
    </source>
</evidence>
<sequence length="124" mass="13739">MEITITLNDGRLDIQAPFKMDTAAGQQEFGNFWQQFITQQIRRILDELGDDKFSKIVQESEDVQLAALPASLQLEIKLSAEAGATTQDQAQLTVKSVEVTPALDDAQFLFFLGYVDAAVKGMKL</sequence>
<reference evidence="1" key="1">
    <citation type="submission" date="2022-05" db="EMBL/GenBank/DDBJ databases">
        <authorList>
            <person name="Oliphant S.A."/>
            <person name="Watson-Haigh N.S."/>
            <person name="Sumby K.M."/>
            <person name="Gardner J.M."/>
            <person name="Jiranek V."/>
        </authorList>
    </citation>
    <scope>NUCLEOTIDE SEQUENCE</scope>
    <source>
        <strain evidence="1">KI16_H9</strain>
    </source>
</reference>
<dbReference type="RefSeq" id="WP_252750611.1">
    <property type="nucleotide sequence ID" value="NZ_CP097116.1"/>
</dbReference>
<keyword evidence="2" id="KW-1185">Reference proteome</keyword>
<protein>
    <submittedName>
        <fullName evidence="1">Uncharacterized protein</fullName>
    </submittedName>
</protein>
<proteinExistence type="predicted"/>
<name>A0ABY5BS34_9LACO</name>